<dbReference type="PANTHER" id="PTHR31025">
    <property type="entry name" value="SI:CH211-196P9.1-RELATED"/>
    <property type="match status" value="1"/>
</dbReference>
<sequence length="1143" mass="129221">MEISCEIPTDGSNFSDYVFYNSTEEEFRFAGIAANIIIILLVFPINSYIIVRVVEAPSLKAFEFSTEVTNVYGTFVTHKSRKHNPHSSNDFKAEVLVISKSTQHSFAPDPHCEDSEEVQGETDDQIQDVPQTVVNKLALLLLKLESVYNVSSRCIDDLAGELQFISSLAAQQDVRNTVESNLRKNNCVLSEDSINEFVSELCKINPIKSALEEGVFIANYGKNIKGTVISVVADNLGAHAIGGLVENFTGDYICRFCLGRHAEFQEKEVRLGAFPPRTKMSYAVHVQTVKDNPTLTHSFGVKKVCPFTDKLKHFHFTTGYPPDIAHDLFEGVIPVELALCLSVLVKKKYFTLSELNEAIALFPYKWTDKTNSPHAIPKNFAARRSVGGNMHENWALIRLLPFLIGSKIPVDEPAWQILMNLKDIVELVVSPVHTAESIGFLDSKISEHRHQFLELFPHERLLPKHHYLEHYSELIASFGPVVGLWTIRFESKHSFFKRVVRHTTNFKNVLLSLATRHQLMMAYHLHATSENTSLHVSKVSNMPLELLHEEVQQAIRNISDQTSVSLTTSVSYLGTTYRVGMILPYGCTGGLPDFAEIMQIVVLDKSLSFIVKTFSSWYNEHLRSYCLQSSGDVQLVEHKALVDWYPLAAYCLGKNRFYKDSEFDDFFTLTSTDQIQHKDTIKVVFPTPVVLTLVAENEGNPSASTSVSVDEVSSVSCTTCPLDDVGQHLSTSTSSGDTVILSPQSSPDRLPWPQEFPIPSFSPEVEMVLKKGMEAYKKDGSLLNVQTVKRDVNEHLVKAIHTYTSYPSGIQVASVAEALIRKYPCLKEPGSFSGFYGWQMSLKYKMADYRRRLSKFGFPEVACNTLQKKNPEDRKPAKNVKKPRKAEVNYLPPYPAGENQDSLDQERVQLLTEVKKRDNAVVVKEKMSKTFALRRHEVVELCPTVAEFKDRWPALFDILQINEEFRRITTLHLEPTFIKMLDYYTPKLFTIFSCKGGALGQILKKKMGAIQQTSHQNIEETRDVVLRCLVNYLGEKEEDLIQEYNCDNEDVQQSLLQHVMKIAVCKKDDQEDFSIVLEGVQVMTGLGNLTRACAILLGFTYALNLTYPKQLRNTFEAFQKLFLELDVCRLSPKLQSLKNKLVC</sequence>
<proteinExistence type="predicted"/>
<feature type="region of interest" description="Disordered" evidence="1">
    <location>
        <begin position="104"/>
        <end position="124"/>
    </location>
</feature>
<keyword evidence="2" id="KW-1133">Transmembrane helix</keyword>
<keyword evidence="4" id="KW-1185">Reference proteome</keyword>
<protein>
    <submittedName>
        <fullName evidence="3">L-lactate dehydrogenase</fullName>
    </submittedName>
</protein>
<keyword evidence="2" id="KW-0472">Membrane</keyword>
<evidence type="ECO:0000313" key="4">
    <source>
        <dbReference type="Proteomes" id="UP000830375"/>
    </source>
</evidence>
<gene>
    <name evidence="3" type="ORF">H4Q32_019672</name>
</gene>
<dbReference type="EMBL" id="JACTAM010000021">
    <property type="protein sequence ID" value="KAI2651548.1"/>
    <property type="molecule type" value="Genomic_DNA"/>
</dbReference>
<accession>A0ABQ8LLK4</accession>
<name>A0ABQ8LLK4_LABRO</name>
<dbReference type="Proteomes" id="UP000830375">
    <property type="component" value="Unassembled WGS sequence"/>
</dbReference>
<evidence type="ECO:0000313" key="3">
    <source>
        <dbReference type="EMBL" id="KAI2651548.1"/>
    </source>
</evidence>
<organism evidence="3 4">
    <name type="scientific">Labeo rohita</name>
    <name type="common">Indian major carp</name>
    <name type="synonym">Cyprinus rohita</name>
    <dbReference type="NCBI Taxonomy" id="84645"/>
    <lineage>
        <taxon>Eukaryota</taxon>
        <taxon>Metazoa</taxon>
        <taxon>Chordata</taxon>
        <taxon>Craniata</taxon>
        <taxon>Vertebrata</taxon>
        <taxon>Euteleostomi</taxon>
        <taxon>Actinopterygii</taxon>
        <taxon>Neopterygii</taxon>
        <taxon>Teleostei</taxon>
        <taxon>Ostariophysi</taxon>
        <taxon>Cypriniformes</taxon>
        <taxon>Cyprinidae</taxon>
        <taxon>Labeoninae</taxon>
        <taxon>Labeonini</taxon>
        <taxon>Labeo</taxon>
    </lineage>
</organism>
<evidence type="ECO:0000256" key="1">
    <source>
        <dbReference type="SAM" id="MobiDB-lite"/>
    </source>
</evidence>
<comment type="caution">
    <text evidence="3">The sequence shown here is derived from an EMBL/GenBank/DDBJ whole genome shotgun (WGS) entry which is preliminary data.</text>
</comment>
<reference evidence="3 4" key="1">
    <citation type="submission" date="2022-01" db="EMBL/GenBank/DDBJ databases">
        <title>A high-quality chromosome-level genome assembly of rohu carp, Labeo rohita.</title>
        <authorList>
            <person name="Arick M.A. II"/>
            <person name="Hsu C.-Y."/>
            <person name="Magbanua Z."/>
            <person name="Pechanova O."/>
            <person name="Grover C."/>
            <person name="Miller E."/>
            <person name="Thrash A."/>
            <person name="Ezzel L."/>
            <person name="Alam S."/>
            <person name="Benzie J."/>
            <person name="Hamilton M."/>
            <person name="Karsi A."/>
            <person name="Lawrence M.L."/>
            <person name="Peterson D.G."/>
        </authorList>
    </citation>
    <scope>NUCLEOTIDE SEQUENCE [LARGE SCALE GENOMIC DNA]</scope>
    <source>
        <strain evidence="4">BAU-BD-2019</strain>
        <tissue evidence="3">Blood</tissue>
    </source>
</reference>
<keyword evidence="2" id="KW-0812">Transmembrane</keyword>
<evidence type="ECO:0000256" key="2">
    <source>
        <dbReference type="SAM" id="Phobius"/>
    </source>
</evidence>
<feature type="compositionally biased region" description="Acidic residues" evidence="1">
    <location>
        <begin position="114"/>
        <end position="124"/>
    </location>
</feature>
<feature type="transmembrane region" description="Helical" evidence="2">
    <location>
        <begin position="29"/>
        <end position="51"/>
    </location>
</feature>
<dbReference type="PANTHER" id="PTHR31025:SF25">
    <property type="entry name" value="ZINC FINGER (C2H2)-60"/>
    <property type="match status" value="1"/>
</dbReference>